<dbReference type="Gene3D" id="1.10.3090.10">
    <property type="entry name" value="cca-adding enzyme, domain 2"/>
    <property type="match status" value="1"/>
</dbReference>
<dbReference type="Gene3D" id="3.30.460.10">
    <property type="entry name" value="Beta Polymerase, domain 2"/>
    <property type="match status" value="1"/>
</dbReference>
<dbReference type="InterPro" id="IPR003156">
    <property type="entry name" value="DHHA1_dom"/>
</dbReference>
<evidence type="ECO:0000256" key="7">
    <source>
        <dbReference type="ARBA" id="ARBA00022723"/>
    </source>
</evidence>
<feature type="domain" description="CBS" evidence="13">
    <location>
        <begin position="379"/>
        <end position="436"/>
    </location>
</feature>
<comment type="similarity">
    <text evidence="2 12">Belongs to the tRNA nucleotidyltransferase/poly(A) polymerase family.</text>
</comment>
<comment type="caution">
    <text evidence="14">The sequence shown here is derived from an EMBL/GenBank/DDBJ whole genome shotgun (WGS) entry which is preliminary data.</text>
</comment>
<dbReference type="Pfam" id="PF12627">
    <property type="entry name" value="PolyA_pol_RNAbd"/>
    <property type="match status" value="1"/>
</dbReference>
<evidence type="ECO:0000259" key="13">
    <source>
        <dbReference type="PROSITE" id="PS51371"/>
    </source>
</evidence>
<dbReference type="Pfam" id="PF01368">
    <property type="entry name" value="DHH"/>
    <property type="match status" value="1"/>
</dbReference>
<keyword evidence="6" id="KW-0548">Nucleotidyltransferase</keyword>
<dbReference type="InterPro" id="IPR032828">
    <property type="entry name" value="PolyA_RNA-bd"/>
</dbReference>
<dbReference type="PROSITE" id="PS51371">
    <property type="entry name" value="CBS"/>
    <property type="match status" value="2"/>
</dbReference>
<dbReference type="InterPro" id="IPR002646">
    <property type="entry name" value="PolA_pol_head_dom"/>
</dbReference>
<reference evidence="14 15" key="1">
    <citation type="submission" date="2019-03" db="EMBL/GenBank/DDBJ databases">
        <title>Subsurface microbial communities from deep shales in Ohio and West Virginia, USA.</title>
        <authorList>
            <person name="Wrighton K."/>
        </authorList>
    </citation>
    <scope>NUCLEOTIDE SEQUENCE [LARGE SCALE GENOMIC DNA]</scope>
    <source>
        <strain evidence="14 15">MSL 6dP</strain>
    </source>
</reference>
<dbReference type="Pfam" id="PF01743">
    <property type="entry name" value="PolyA_pol"/>
    <property type="match status" value="1"/>
</dbReference>
<dbReference type="Gene3D" id="3.90.1640.10">
    <property type="entry name" value="inorganic pyrophosphatase (n-terminal core)"/>
    <property type="match status" value="1"/>
</dbReference>
<dbReference type="RefSeq" id="WP_134118992.1">
    <property type="nucleotide sequence ID" value="NZ_SOEG01000048.1"/>
</dbReference>
<keyword evidence="15" id="KW-1185">Reference proteome</keyword>
<evidence type="ECO:0000256" key="1">
    <source>
        <dbReference type="ARBA" id="ARBA00001946"/>
    </source>
</evidence>
<organism evidence="14 15">
    <name type="scientific">Orenia marismortui</name>
    <dbReference type="NCBI Taxonomy" id="46469"/>
    <lineage>
        <taxon>Bacteria</taxon>
        <taxon>Bacillati</taxon>
        <taxon>Bacillota</taxon>
        <taxon>Clostridia</taxon>
        <taxon>Halanaerobiales</taxon>
        <taxon>Halobacteroidaceae</taxon>
        <taxon>Orenia</taxon>
    </lineage>
</organism>
<dbReference type="GO" id="GO:0046872">
    <property type="term" value="F:metal ion binding"/>
    <property type="evidence" value="ECO:0007669"/>
    <property type="project" value="UniProtKB-KW"/>
</dbReference>
<evidence type="ECO:0000256" key="10">
    <source>
        <dbReference type="ARBA" id="ARBA00022884"/>
    </source>
</evidence>
<keyword evidence="5" id="KW-0819">tRNA processing</keyword>
<evidence type="ECO:0000256" key="4">
    <source>
        <dbReference type="ARBA" id="ARBA00022679"/>
    </source>
</evidence>
<dbReference type="Proteomes" id="UP000295832">
    <property type="component" value="Unassembled WGS sequence"/>
</dbReference>
<dbReference type="InterPro" id="IPR046342">
    <property type="entry name" value="CBS_dom_sf"/>
</dbReference>
<gene>
    <name evidence="14" type="ORF">C7959_14812</name>
</gene>
<dbReference type="STRING" id="926561.GCA_000379025_02924"/>
<accession>A0A4R8GHP3</accession>
<evidence type="ECO:0000256" key="8">
    <source>
        <dbReference type="ARBA" id="ARBA00022741"/>
    </source>
</evidence>
<dbReference type="SUPFAM" id="SSF81891">
    <property type="entry name" value="Poly A polymerase C-terminal region-like"/>
    <property type="match status" value="1"/>
</dbReference>
<evidence type="ECO:0000256" key="11">
    <source>
        <dbReference type="PROSITE-ProRule" id="PRU00703"/>
    </source>
</evidence>
<dbReference type="InterPro" id="IPR001667">
    <property type="entry name" value="DDH_dom"/>
</dbReference>
<feature type="domain" description="CBS" evidence="13">
    <location>
        <begin position="317"/>
        <end position="375"/>
    </location>
</feature>
<evidence type="ECO:0000256" key="2">
    <source>
        <dbReference type="ARBA" id="ARBA00007265"/>
    </source>
</evidence>
<dbReference type="AlphaFoldDB" id="A0A4R8GHP3"/>
<evidence type="ECO:0000256" key="6">
    <source>
        <dbReference type="ARBA" id="ARBA00022695"/>
    </source>
</evidence>
<evidence type="ECO:0000313" key="14">
    <source>
        <dbReference type="EMBL" id="TDX45200.1"/>
    </source>
</evidence>
<evidence type="ECO:0000256" key="9">
    <source>
        <dbReference type="ARBA" id="ARBA00022842"/>
    </source>
</evidence>
<dbReference type="Pfam" id="PF02272">
    <property type="entry name" value="DHHA1"/>
    <property type="match status" value="1"/>
</dbReference>
<dbReference type="PANTHER" id="PTHR47788">
    <property type="entry name" value="POLYA POLYMERASE"/>
    <property type="match status" value="1"/>
</dbReference>
<keyword evidence="9" id="KW-0460">Magnesium</keyword>
<dbReference type="InterPro" id="IPR000644">
    <property type="entry name" value="CBS_dom"/>
</dbReference>
<dbReference type="InterPro" id="IPR052390">
    <property type="entry name" value="tRNA_nt/polyA_polymerase"/>
</dbReference>
<dbReference type="Pfam" id="PF00571">
    <property type="entry name" value="CBS"/>
    <property type="match status" value="2"/>
</dbReference>
<dbReference type="Gene3D" id="3.10.580.10">
    <property type="entry name" value="CBS-domain"/>
    <property type="match status" value="1"/>
</dbReference>
<dbReference type="EMBL" id="SOEG01000048">
    <property type="protein sequence ID" value="TDX45200.1"/>
    <property type="molecule type" value="Genomic_DNA"/>
</dbReference>
<evidence type="ECO:0000256" key="3">
    <source>
        <dbReference type="ARBA" id="ARBA00022555"/>
    </source>
</evidence>
<dbReference type="GO" id="GO:0000049">
    <property type="term" value="F:tRNA binding"/>
    <property type="evidence" value="ECO:0007669"/>
    <property type="project" value="UniProtKB-KW"/>
</dbReference>
<keyword evidence="4 12" id="KW-0808">Transferase</keyword>
<keyword evidence="8" id="KW-0547">Nucleotide-binding</keyword>
<dbReference type="CDD" id="cd04595">
    <property type="entry name" value="CBS_pair_DHH_polyA_Pol_assoc"/>
    <property type="match status" value="1"/>
</dbReference>
<sequence length="877" mass="100332">MEIIISHQRTDFDGLASMVAVQKLYPQAIMVFSGKVTNNVKKFMALYKDRITIKHSRDIDKAKVDRVIMVDTRVASRVGSFSNLVQKDEIDVLIYDHHLDRNKNLENAREIVKSVGATTTLLVNELKQKSIEITSFEATLFALGIYEDTGCLVYKSTTAADAKAVAYLLEQGANLEIVEEYIEYSLDRKQHQLFNKLLDSLHQISVKGFKIDVFQSETEEYIPDISLLAHKLNELHNADALFVLVKYDHKILIIGRSNNDSINIAEILKYYGGGGHDRAASATLKVKEDKSLMDYQEELICTINEKVTPAILVEDIMSTPVKTVTPDVSMGEADEIMLRSGYSGLIVLDNEEIKGIISRRDIDKVRKHGLLHAPVKGYMSSNIVSINAKSSLKEVQDTIVDHDIGRLPVVDEQGELVGIVSRSDLLKLFYGKDDYLKNKQNLYGRSLVQVQEKRYDITDKLNLVEQEIITLLKEAGNLADQMDIKLYIVGGFPRDLLLERVNLDLDLVVEGDGVEFARRFAQKLKGELDIYHEFGTAVLSLENNLKVDIASTRVEYYSEVASLPEVESGSIQQDLFRRDFSINALAIQLNSSSFGQLVDYFNGKNDLEAGIIRLLHNFSLYDDPTRIFRGLRFASRYGFKFEPRTKELIRQAVDLDVIEKLSNNRLFNKLELGLKDRYPIKFINLLQEENILNYISKNISWDESKESLANNIKKVLRWLDELKVSFNFDEWILYLMVLISGVEEEDVKEFNKRFNLKNNISYRLLNTLDVDNIITKLDKVESNSEVYYLLEGLAIEDIVLILIKDFSLREKVRLYLEELRWIDIKISGDDIIEFGIQPGPLFTEILKAIKKAKLDDKINSYEEEKKFLENYIAERNG</sequence>
<evidence type="ECO:0000256" key="5">
    <source>
        <dbReference type="ARBA" id="ARBA00022694"/>
    </source>
</evidence>
<keyword evidence="7" id="KW-0479">Metal-binding</keyword>
<dbReference type="SUPFAM" id="SSF64182">
    <property type="entry name" value="DHH phosphoesterases"/>
    <property type="match status" value="1"/>
</dbReference>
<keyword evidence="3" id="KW-0820">tRNA-binding</keyword>
<protein>
    <submittedName>
        <fullName evidence="14">tRNA nucleotidyltransferase (CCA-adding enzyme)</fullName>
    </submittedName>
</protein>
<dbReference type="InterPro" id="IPR043519">
    <property type="entry name" value="NT_sf"/>
</dbReference>
<evidence type="ECO:0000313" key="15">
    <source>
        <dbReference type="Proteomes" id="UP000295832"/>
    </source>
</evidence>
<dbReference type="InterPro" id="IPR038763">
    <property type="entry name" value="DHH_sf"/>
</dbReference>
<evidence type="ECO:0000256" key="12">
    <source>
        <dbReference type="RuleBase" id="RU003953"/>
    </source>
</evidence>
<dbReference type="SMART" id="SM00116">
    <property type="entry name" value="CBS"/>
    <property type="match status" value="2"/>
</dbReference>
<name>A0A4R8GHP3_9FIRM</name>
<keyword evidence="11" id="KW-0129">CBS domain</keyword>
<proteinExistence type="inferred from homology"/>
<dbReference type="GO" id="GO:0008033">
    <property type="term" value="P:tRNA processing"/>
    <property type="evidence" value="ECO:0007669"/>
    <property type="project" value="UniProtKB-KW"/>
</dbReference>
<dbReference type="PANTHER" id="PTHR47788:SF1">
    <property type="entry name" value="A-ADDING TRNA NUCLEOTIDYLTRANSFERASE"/>
    <property type="match status" value="1"/>
</dbReference>
<dbReference type="GO" id="GO:0000166">
    <property type="term" value="F:nucleotide binding"/>
    <property type="evidence" value="ECO:0007669"/>
    <property type="project" value="UniProtKB-KW"/>
</dbReference>
<dbReference type="CDD" id="cd05398">
    <property type="entry name" value="NT_ClassII-CCAase"/>
    <property type="match status" value="1"/>
</dbReference>
<dbReference type="Gene3D" id="3.10.310.30">
    <property type="match status" value="1"/>
</dbReference>
<dbReference type="SUPFAM" id="SSF54631">
    <property type="entry name" value="CBS-domain pair"/>
    <property type="match status" value="1"/>
</dbReference>
<dbReference type="GO" id="GO:0016779">
    <property type="term" value="F:nucleotidyltransferase activity"/>
    <property type="evidence" value="ECO:0007669"/>
    <property type="project" value="UniProtKB-KW"/>
</dbReference>
<dbReference type="SUPFAM" id="SSF81301">
    <property type="entry name" value="Nucleotidyltransferase"/>
    <property type="match status" value="1"/>
</dbReference>
<keyword evidence="10 12" id="KW-0694">RNA-binding</keyword>
<comment type="cofactor">
    <cofactor evidence="1">
        <name>Mg(2+)</name>
        <dbReference type="ChEBI" id="CHEBI:18420"/>
    </cofactor>
</comment>